<dbReference type="EMBL" id="JACARG010000034">
    <property type="protein sequence ID" value="NWE14570.1"/>
    <property type="molecule type" value="Genomic_DNA"/>
</dbReference>
<accession>A0A7Y8EI15</accession>
<protein>
    <submittedName>
        <fullName evidence="1">Type VI secretion protein TagU</fullName>
    </submittedName>
</protein>
<reference evidence="1 2" key="1">
    <citation type="submission" date="2020-04" db="EMBL/GenBank/DDBJ databases">
        <title>Molecular characterization of pseudomonads from Agaricus bisporus reveal novel blotch 2 pathogens in Western Europe.</title>
        <authorList>
            <person name="Taparia T."/>
            <person name="Krijger M."/>
            <person name="Haynes E."/>
            <person name="Elpinstone J.G."/>
            <person name="Noble R."/>
            <person name="Van Der Wolf J."/>
        </authorList>
    </citation>
    <scope>NUCLEOTIDE SEQUENCE [LARGE SCALE GENOMIC DNA]</scope>
    <source>
        <strain evidence="1 2">IPO3782</strain>
    </source>
</reference>
<evidence type="ECO:0000313" key="1">
    <source>
        <dbReference type="EMBL" id="NWE14570.1"/>
    </source>
</evidence>
<name>A0A7Y8EI15_9PSED</name>
<proteinExistence type="predicted"/>
<evidence type="ECO:0000313" key="2">
    <source>
        <dbReference type="Proteomes" id="UP000531950"/>
    </source>
</evidence>
<sequence>MPVCQWQALMLVLFVLGGCNTNHVFDDGDYRPLGDPQSISRGQ</sequence>
<dbReference type="RefSeq" id="WP_177078492.1">
    <property type="nucleotide sequence ID" value="NZ_JACAOQ010000015.1"/>
</dbReference>
<comment type="caution">
    <text evidence="1">The sequence shown here is derived from an EMBL/GenBank/DDBJ whole genome shotgun (WGS) entry which is preliminary data.</text>
</comment>
<dbReference type="Proteomes" id="UP000531950">
    <property type="component" value="Unassembled WGS sequence"/>
</dbReference>
<dbReference type="AlphaFoldDB" id="A0A7Y8EI15"/>
<gene>
    <name evidence="1" type="ORF">HX822_16645</name>
</gene>
<organism evidence="1 2">
    <name type="scientific">Pseudomonas yamanorum</name>
    <dbReference type="NCBI Taxonomy" id="515393"/>
    <lineage>
        <taxon>Bacteria</taxon>
        <taxon>Pseudomonadati</taxon>
        <taxon>Pseudomonadota</taxon>
        <taxon>Gammaproteobacteria</taxon>
        <taxon>Pseudomonadales</taxon>
        <taxon>Pseudomonadaceae</taxon>
        <taxon>Pseudomonas</taxon>
    </lineage>
</organism>